<dbReference type="InterPro" id="IPR037185">
    <property type="entry name" value="EmrE-like"/>
</dbReference>
<feature type="transmembrane region" description="Helical" evidence="10">
    <location>
        <begin position="300"/>
        <end position="319"/>
    </location>
</feature>
<keyword evidence="5 10" id="KW-0812">Transmembrane</keyword>
<accession>A0AAV5QWA6</accession>
<evidence type="ECO:0000256" key="2">
    <source>
        <dbReference type="ARBA" id="ARBA00010694"/>
    </source>
</evidence>
<evidence type="ECO:0000313" key="12">
    <source>
        <dbReference type="Proteomes" id="UP001378960"/>
    </source>
</evidence>
<keyword evidence="3" id="KW-0813">Transport</keyword>
<evidence type="ECO:0000256" key="3">
    <source>
        <dbReference type="ARBA" id="ARBA00022448"/>
    </source>
</evidence>
<gene>
    <name evidence="11" type="ORF">DAPK24_000590</name>
</gene>
<comment type="caution">
    <text evidence="11">The sequence shown here is derived from an EMBL/GenBank/DDBJ whole genome shotgun (WGS) entry which is preliminary data.</text>
</comment>
<keyword evidence="6" id="KW-0256">Endoplasmic reticulum</keyword>
<dbReference type="GO" id="GO:0000139">
    <property type="term" value="C:Golgi membrane"/>
    <property type="evidence" value="ECO:0007669"/>
    <property type="project" value="TreeGrafter"/>
</dbReference>
<dbReference type="GO" id="GO:0005789">
    <property type="term" value="C:endoplasmic reticulum membrane"/>
    <property type="evidence" value="ECO:0007669"/>
    <property type="project" value="UniProtKB-SubCell"/>
</dbReference>
<dbReference type="EMBL" id="BTGB01000001">
    <property type="protein sequence ID" value="GMM43484.1"/>
    <property type="molecule type" value="Genomic_DNA"/>
</dbReference>
<evidence type="ECO:0000313" key="11">
    <source>
        <dbReference type="EMBL" id="GMM43484.1"/>
    </source>
</evidence>
<dbReference type="SUPFAM" id="SSF103481">
    <property type="entry name" value="Multidrug resistance efflux transporter EmrE"/>
    <property type="match status" value="1"/>
</dbReference>
<name>A0AAV5QWA6_PICKL</name>
<reference evidence="11 12" key="1">
    <citation type="journal article" date="2023" name="Elife">
        <title>Identification of key yeast species and microbe-microbe interactions impacting larval growth of Drosophila in the wild.</title>
        <authorList>
            <person name="Mure A."/>
            <person name="Sugiura Y."/>
            <person name="Maeda R."/>
            <person name="Honda K."/>
            <person name="Sakurai N."/>
            <person name="Takahashi Y."/>
            <person name="Watada M."/>
            <person name="Katoh T."/>
            <person name="Gotoh A."/>
            <person name="Gotoh Y."/>
            <person name="Taniguchi I."/>
            <person name="Nakamura K."/>
            <person name="Hayashi T."/>
            <person name="Katayama T."/>
            <person name="Uemura T."/>
            <person name="Hattori Y."/>
        </authorList>
    </citation>
    <scope>NUCLEOTIDE SEQUENCE [LARGE SCALE GENOMIC DNA]</scope>
    <source>
        <strain evidence="11 12">PK-24</strain>
    </source>
</reference>
<dbReference type="GO" id="GO:0005460">
    <property type="term" value="F:UDP-glucose transmembrane transporter activity"/>
    <property type="evidence" value="ECO:0007669"/>
    <property type="project" value="TreeGrafter"/>
</dbReference>
<feature type="transmembrane region" description="Helical" evidence="10">
    <location>
        <begin position="7"/>
        <end position="24"/>
    </location>
</feature>
<comment type="subcellular location">
    <subcellularLocation>
        <location evidence="1">Endoplasmic reticulum membrane</location>
        <topology evidence="1">Multi-pass membrane protein</topology>
    </subcellularLocation>
</comment>
<feature type="transmembrane region" description="Helical" evidence="10">
    <location>
        <begin position="203"/>
        <end position="225"/>
    </location>
</feature>
<evidence type="ECO:0000256" key="5">
    <source>
        <dbReference type="ARBA" id="ARBA00022692"/>
    </source>
</evidence>
<feature type="transmembrane region" description="Helical" evidence="10">
    <location>
        <begin position="108"/>
        <end position="130"/>
    </location>
</feature>
<dbReference type="Proteomes" id="UP001378960">
    <property type="component" value="Unassembled WGS sequence"/>
</dbReference>
<evidence type="ECO:0000256" key="1">
    <source>
        <dbReference type="ARBA" id="ARBA00004477"/>
    </source>
</evidence>
<protein>
    <recommendedName>
        <fullName evidence="9">UDP-galactose transporter homolog 1</fullName>
    </recommendedName>
</protein>
<evidence type="ECO:0000256" key="7">
    <source>
        <dbReference type="ARBA" id="ARBA00022989"/>
    </source>
</evidence>
<proteinExistence type="inferred from homology"/>
<feature type="transmembrane region" description="Helical" evidence="10">
    <location>
        <begin position="274"/>
        <end position="294"/>
    </location>
</feature>
<feature type="transmembrane region" description="Helical" evidence="10">
    <location>
        <begin position="83"/>
        <end position="102"/>
    </location>
</feature>
<evidence type="ECO:0000256" key="6">
    <source>
        <dbReference type="ARBA" id="ARBA00022824"/>
    </source>
</evidence>
<feature type="transmembrane region" description="Helical" evidence="10">
    <location>
        <begin position="245"/>
        <end position="267"/>
    </location>
</feature>
<feature type="transmembrane region" description="Helical" evidence="10">
    <location>
        <begin position="173"/>
        <end position="191"/>
    </location>
</feature>
<keyword evidence="7 10" id="KW-1133">Transmembrane helix</keyword>
<evidence type="ECO:0000256" key="4">
    <source>
        <dbReference type="ARBA" id="ARBA00022597"/>
    </source>
</evidence>
<keyword evidence="4" id="KW-0762">Sugar transport</keyword>
<dbReference type="GO" id="GO:0005459">
    <property type="term" value="F:UDP-galactose transmembrane transporter activity"/>
    <property type="evidence" value="ECO:0007669"/>
    <property type="project" value="TreeGrafter"/>
</dbReference>
<dbReference type="InterPro" id="IPR013657">
    <property type="entry name" value="SCL35B1-4/HUT1"/>
</dbReference>
<evidence type="ECO:0000256" key="10">
    <source>
        <dbReference type="SAM" id="Phobius"/>
    </source>
</evidence>
<evidence type="ECO:0000256" key="8">
    <source>
        <dbReference type="ARBA" id="ARBA00023136"/>
    </source>
</evidence>
<keyword evidence="8 10" id="KW-0472">Membrane</keyword>
<organism evidence="11 12">
    <name type="scientific">Pichia kluyveri</name>
    <name type="common">Yeast</name>
    <dbReference type="NCBI Taxonomy" id="36015"/>
    <lineage>
        <taxon>Eukaryota</taxon>
        <taxon>Fungi</taxon>
        <taxon>Dikarya</taxon>
        <taxon>Ascomycota</taxon>
        <taxon>Saccharomycotina</taxon>
        <taxon>Pichiomycetes</taxon>
        <taxon>Pichiales</taxon>
        <taxon>Pichiaceae</taxon>
        <taxon>Pichia</taxon>
    </lineage>
</organism>
<feature type="transmembrane region" description="Helical" evidence="10">
    <location>
        <begin position="47"/>
        <end position="71"/>
    </location>
</feature>
<dbReference type="PANTHER" id="PTHR10778">
    <property type="entry name" value="SOLUTE CARRIER FAMILY 35 MEMBER B"/>
    <property type="match status" value="1"/>
</dbReference>
<dbReference type="Pfam" id="PF08449">
    <property type="entry name" value="UAA"/>
    <property type="match status" value="1"/>
</dbReference>
<evidence type="ECO:0000256" key="9">
    <source>
        <dbReference type="ARBA" id="ARBA00041103"/>
    </source>
</evidence>
<comment type="similarity">
    <text evidence="2">Belongs to the nucleotide-sugar transporter family. SLC35B subfamily.</text>
</comment>
<keyword evidence="12" id="KW-1185">Reference proteome</keyword>
<sequence>MNRHVQLAICVVGIYFSFLYWAYLQEKLTSSNYSNSSIDPAYFKSPLIIHIIQSLFSIIIGTIYITTIGDYKPLLNNFSKSFFNLYIISISQTISSPLSYSSLNYVDYLLFLLTKSCKLIPVMLVHYILFGTKYKKSKYLVALIITIGVSIFTIATSSSKSNKHNNNGNNDQIYGFILLIASLLLDGFTNSAQDIMLKKDNSINGGCLMVGLNICTFFNLLIYTLTFTDQFNYIKTFVLNNGYAVIYDLLKFALCGAIGQIFIFITLEKFSSVVLITVTVTRKMLSMAISVILFGHSLNLSQWFGIILVFAGIGLESALKIFKPKQKDKVL</sequence>
<dbReference type="AlphaFoldDB" id="A0AAV5QWA6"/>
<feature type="transmembrane region" description="Helical" evidence="10">
    <location>
        <begin position="139"/>
        <end position="158"/>
    </location>
</feature>
<dbReference type="PANTHER" id="PTHR10778:SF10">
    <property type="entry name" value="SOLUTE CARRIER FAMILY 35 MEMBER B1"/>
    <property type="match status" value="1"/>
</dbReference>